<name>A0A1I2TIB4_9CORY</name>
<dbReference type="GO" id="GO:0008782">
    <property type="term" value="F:adenosylhomocysteine nucleosidase activity"/>
    <property type="evidence" value="ECO:0007669"/>
    <property type="project" value="TreeGrafter"/>
</dbReference>
<sequence length="204" mass="22756">MHTTPKVIPNRPLFVSATQEEAVHLPKECALIVTGIGTLNATITLMDLLISEREQGRTPSRLINFGTVGALQDGLHGIYEVNRCHQHDFDHEIISEMNGKPYPNHIDLPTSGLLEEKRLATGDAFIHRREDRERIAREAELVDMEGYAIVRVAQHLGLPVTLIKQVSDQANEDSAALWDEAVELGARELAQVAFHVAEELEKRS</sequence>
<dbReference type="RefSeq" id="WP_092285925.1">
    <property type="nucleotide sequence ID" value="NZ_FOPJ01000008.1"/>
</dbReference>
<dbReference type="SUPFAM" id="SSF53167">
    <property type="entry name" value="Purine and uridine phosphorylases"/>
    <property type="match status" value="1"/>
</dbReference>
<dbReference type="GO" id="GO:0008930">
    <property type="term" value="F:methylthioadenosine nucleosidase activity"/>
    <property type="evidence" value="ECO:0007669"/>
    <property type="project" value="TreeGrafter"/>
</dbReference>
<keyword evidence="3" id="KW-1185">Reference proteome</keyword>
<dbReference type="AlphaFoldDB" id="A0A1I2TIB4"/>
<dbReference type="OrthoDB" id="3852236at2"/>
<dbReference type="PANTHER" id="PTHR46832">
    <property type="entry name" value="5'-METHYLTHIOADENOSINE/S-ADENOSYLHOMOCYSTEINE NUCLEOSIDASE"/>
    <property type="match status" value="1"/>
</dbReference>
<proteinExistence type="predicted"/>
<evidence type="ECO:0000313" key="2">
    <source>
        <dbReference type="EMBL" id="SFG63127.1"/>
    </source>
</evidence>
<accession>A0A1I2TIB4</accession>
<protein>
    <submittedName>
        <fullName evidence="2">Adenosylhomocysteine nucleosidase</fullName>
    </submittedName>
</protein>
<dbReference type="GO" id="GO:0005829">
    <property type="term" value="C:cytosol"/>
    <property type="evidence" value="ECO:0007669"/>
    <property type="project" value="TreeGrafter"/>
</dbReference>
<evidence type="ECO:0000259" key="1">
    <source>
        <dbReference type="Pfam" id="PF01048"/>
    </source>
</evidence>
<dbReference type="Pfam" id="PF01048">
    <property type="entry name" value="PNP_UDP_1"/>
    <property type="match status" value="1"/>
</dbReference>
<dbReference type="InterPro" id="IPR035994">
    <property type="entry name" value="Nucleoside_phosphorylase_sf"/>
</dbReference>
<dbReference type="PANTHER" id="PTHR46832:SF1">
    <property type="entry name" value="5'-METHYLTHIOADENOSINE_S-ADENOSYLHOMOCYSTEINE NUCLEOSIDASE"/>
    <property type="match status" value="1"/>
</dbReference>
<dbReference type="GO" id="GO:0009116">
    <property type="term" value="P:nucleoside metabolic process"/>
    <property type="evidence" value="ECO:0007669"/>
    <property type="project" value="InterPro"/>
</dbReference>
<dbReference type="STRING" id="185761.SAMN05660282_01452"/>
<evidence type="ECO:0000313" key="3">
    <source>
        <dbReference type="Proteomes" id="UP000199065"/>
    </source>
</evidence>
<dbReference type="EMBL" id="FOPJ01000008">
    <property type="protein sequence ID" value="SFG63127.1"/>
    <property type="molecule type" value="Genomic_DNA"/>
</dbReference>
<feature type="domain" description="Nucleoside phosphorylase" evidence="1">
    <location>
        <begin position="28"/>
        <end position="198"/>
    </location>
</feature>
<organism evidence="2 3">
    <name type="scientific">Corynebacterium spheniscorum</name>
    <dbReference type="NCBI Taxonomy" id="185761"/>
    <lineage>
        <taxon>Bacteria</taxon>
        <taxon>Bacillati</taxon>
        <taxon>Actinomycetota</taxon>
        <taxon>Actinomycetes</taxon>
        <taxon>Mycobacteriales</taxon>
        <taxon>Corynebacteriaceae</taxon>
        <taxon>Corynebacterium</taxon>
    </lineage>
</organism>
<dbReference type="GO" id="GO:0019284">
    <property type="term" value="P:L-methionine salvage from S-adenosylmethionine"/>
    <property type="evidence" value="ECO:0007669"/>
    <property type="project" value="TreeGrafter"/>
</dbReference>
<gene>
    <name evidence="2" type="ORF">SAMN05660282_01452</name>
</gene>
<dbReference type="InterPro" id="IPR000845">
    <property type="entry name" value="Nucleoside_phosphorylase_d"/>
</dbReference>
<dbReference type="CDD" id="cd09008">
    <property type="entry name" value="MTAN"/>
    <property type="match status" value="1"/>
</dbReference>
<reference evidence="2 3" key="1">
    <citation type="submission" date="2016-10" db="EMBL/GenBank/DDBJ databases">
        <authorList>
            <person name="de Groot N.N."/>
        </authorList>
    </citation>
    <scope>NUCLEOTIDE SEQUENCE [LARGE SCALE GENOMIC DNA]</scope>
    <source>
        <strain>J11</strain>
        <strain evidence="3">PG 39</strain>
    </source>
</reference>
<dbReference type="Proteomes" id="UP000199065">
    <property type="component" value="Unassembled WGS sequence"/>
</dbReference>
<dbReference type="Gene3D" id="3.40.50.1580">
    <property type="entry name" value="Nucleoside phosphorylase domain"/>
    <property type="match status" value="1"/>
</dbReference>
<dbReference type="NCBIfam" id="NF004168">
    <property type="entry name" value="PRK05634.1"/>
    <property type="match status" value="1"/>
</dbReference>